<keyword evidence="3" id="KW-1185">Reference proteome</keyword>
<reference evidence="2" key="1">
    <citation type="journal article" date="2020" name="Stud. Mycol.">
        <title>101 Dothideomycetes genomes: a test case for predicting lifestyles and emergence of pathogens.</title>
        <authorList>
            <person name="Haridas S."/>
            <person name="Albert R."/>
            <person name="Binder M."/>
            <person name="Bloem J."/>
            <person name="Labutti K."/>
            <person name="Salamov A."/>
            <person name="Andreopoulos B."/>
            <person name="Baker S."/>
            <person name="Barry K."/>
            <person name="Bills G."/>
            <person name="Bluhm B."/>
            <person name="Cannon C."/>
            <person name="Castanera R."/>
            <person name="Culley D."/>
            <person name="Daum C."/>
            <person name="Ezra D."/>
            <person name="Gonzalez J."/>
            <person name="Henrissat B."/>
            <person name="Kuo A."/>
            <person name="Liang C."/>
            <person name="Lipzen A."/>
            <person name="Lutzoni F."/>
            <person name="Magnuson J."/>
            <person name="Mondo S."/>
            <person name="Nolan M."/>
            <person name="Ohm R."/>
            <person name="Pangilinan J."/>
            <person name="Park H.-J."/>
            <person name="Ramirez L."/>
            <person name="Alfaro M."/>
            <person name="Sun H."/>
            <person name="Tritt A."/>
            <person name="Yoshinaga Y."/>
            <person name="Zwiers L.-H."/>
            <person name="Turgeon B."/>
            <person name="Goodwin S."/>
            <person name="Spatafora J."/>
            <person name="Crous P."/>
            <person name="Grigoriev I."/>
        </authorList>
    </citation>
    <scope>NUCLEOTIDE SEQUENCE</scope>
    <source>
        <strain evidence="2">CBS 125425</strain>
    </source>
</reference>
<accession>A0A9P4V399</accession>
<organism evidence="2 3">
    <name type="scientific">Polyplosphaeria fusca</name>
    <dbReference type="NCBI Taxonomy" id="682080"/>
    <lineage>
        <taxon>Eukaryota</taxon>
        <taxon>Fungi</taxon>
        <taxon>Dikarya</taxon>
        <taxon>Ascomycota</taxon>
        <taxon>Pezizomycotina</taxon>
        <taxon>Dothideomycetes</taxon>
        <taxon>Pleosporomycetidae</taxon>
        <taxon>Pleosporales</taxon>
        <taxon>Tetraplosphaeriaceae</taxon>
        <taxon>Polyplosphaeria</taxon>
    </lineage>
</organism>
<dbReference type="Pfam" id="PF06985">
    <property type="entry name" value="HET"/>
    <property type="match status" value="1"/>
</dbReference>
<dbReference type="EMBL" id="ML996139">
    <property type="protein sequence ID" value="KAF2735106.1"/>
    <property type="molecule type" value="Genomic_DNA"/>
</dbReference>
<proteinExistence type="predicted"/>
<evidence type="ECO:0000313" key="2">
    <source>
        <dbReference type="EMBL" id="KAF2735106.1"/>
    </source>
</evidence>
<dbReference type="PANTHER" id="PTHR33112">
    <property type="entry name" value="DOMAIN PROTEIN, PUTATIVE-RELATED"/>
    <property type="match status" value="1"/>
</dbReference>
<dbReference type="PANTHER" id="PTHR33112:SF16">
    <property type="entry name" value="HETEROKARYON INCOMPATIBILITY DOMAIN-CONTAINING PROTEIN"/>
    <property type="match status" value="1"/>
</dbReference>
<sequence length="389" mass="44350">WIDTCATKHQRCPSGEPRTLPTRVIDVFQDPPKLIDSAGMHERYACLSHCWGGLTPCKTTTALLSAHMTSLNWSKLPQNFKDAIVLSRCLQIKYLWIDSLCIIQDSEEDWFREAQKMGSYYSCCLLTIAAAAAKDTASGFLHERKQMDTLGTIPYKDESMEAVGVVHLRRQVQGWKASIVDGILSTRAWTLQERLLAPRIIHFGEDQCFWDIQEAFYHPYDSDRNQTISDRREEVGTWPPNIMLEPIEGSPQWQWLELVKEYTRRQLTRKSDYFPALSGLTAKFSSLAKDEFLCGIWQGDLLRGLLWRSLLLPRPDEENTLEYPQMNTDLASPSWSWSSVDGPCYYDIDNLRLRDTNFDAEVVDCGMVEPTGENAITASSFSGSLVLRG</sequence>
<evidence type="ECO:0000259" key="1">
    <source>
        <dbReference type="Pfam" id="PF06985"/>
    </source>
</evidence>
<evidence type="ECO:0000313" key="3">
    <source>
        <dbReference type="Proteomes" id="UP000799444"/>
    </source>
</evidence>
<name>A0A9P4V399_9PLEO</name>
<comment type="caution">
    <text evidence="2">The sequence shown here is derived from an EMBL/GenBank/DDBJ whole genome shotgun (WGS) entry which is preliminary data.</text>
</comment>
<protein>
    <submittedName>
        <fullName evidence="2">HET-domain-containing protein</fullName>
    </submittedName>
</protein>
<feature type="non-terminal residue" evidence="2">
    <location>
        <position position="389"/>
    </location>
</feature>
<dbReference type="Proteomes" id="UP000799444">
    <property type="component" value="Unassembled WGS sequence"/>
</dbReference>
<dbReference type="InterPro" id="IPR010730">
    <property type="entry name" value="HET"/>
</dbReference>
<dbReference type="AlphaFoldDB" id="A0A9P4V399"/>
<dbReference type="OrthoDB" id="5347061at2759"/>
<feature type="domain" description="Heterokaryon incompatibility" evidence="1">
    <location>
        <begin position="44"/>
        <end position="193"/>
    </location>
</feature>
<feature type="non-terminal residue" evidence="2">
    <location>
        <position position="1"/>
    </location>
</feature>
<gene>
    <name evidence="2" type="ORF">EJ04DRAFT_389033</name>
</gene>